<evidence type="ECO:0000313" key="2">
    <source>
        <dbReference type="EMBL" id="GAA2001565.1"/>
    </source>
</evidence>
<name>A0ABN2TAJ4_9ACTN</name>
<keyword evidence="3" id="KW-1185">Reference proteome</keyword>
<proteinExistence type="predicted"/>
<evidence type="ECO:0000313" key="3">
    <source>
        <dbReference type="Proteomes" id="UP001501585"/>
    </source>
</evidence>
<organism evidence="2 3">
    <name type="scientific">Nocardiopsis rhodophaea</name>
    <dbReference type="NCBI Taxonomy" id="280238"/>
    <lineage>
        <taxon>Bacteria</taxon>
        <taxon>Bacillati</taxon>
        <taxon>Actinomycetota</taxon>
        <taxon>Actinomycetes</taxon>
        <taxon>Streptosporangiales</taxon>
        <taxon>Nocardiopsidaceae</taxon>
        <taxon>Nocardiopsis</taxon>
    </lineage>
</organism>
<gene>
    <name evidence="2" type="ORF">GCM10009799_30990</name>
</gene>
<reference evidence="2 3" key="1">
    <citation type="journal article" date="2019" name="Int. J. Syst. Evol. Microbiol.">
        <title>The Global Catalogue of Microorganisms (GCM) 10K type strain sequencing project: providing services to taxonomists for standard genome sequencing and annotation.</title>
        <authorList>
            <consortium name="The Broad Institute Genomics Platform"/>
            <consortium name="The Broad Institute Genome Sequencing Center for Infectious Disease"/>
            <person name="Wu L."/>
            <person name="Ma J."/>
        </authorList>
    </citation>
    <scope>NUCLEOTIDE SEQUENCE [LARGE SCALE GENOMIC DNA]</scope>
    <source>
        <strain evidence="2 3">JCM 15313</strain>
    </source>
</reference>
<protein>
    <submittedName>
        <fullName evidence="2">Uncharacterized protein</fullName>
    </submittedName>
</protein>
<comment type="caution">
    <text evidence="2">The sequence shown here is derived from an EMBL/GenBank/DDBJ whole genome shotgun (WGS) entry which is preliminary data.</text>
</comment>
<accession>A0ABN2TAJ4</accession>
<feature type="region of interest" description="Disordered" evidence="1">
    <location>
        <begin position="1"/>
        <end position="85"/>
    </location>
</feature>
<evidence type="ECO:0000256" key="1">
    <source>
        <dbReference type="SAM" id="MobiDB-lite"/>
    </source>
</evidence>
<sequence>MLASTAPEGTRCVPAPLKPRAPFGRLRDKGPRKSLTSLEDCADDGPHSQNVGEGKGQAPQTEPEEVRVEWPAPPNDPNSGDFEAI</sequence>
<dbReference type="Proteomes" id="UP001501585">
    <property type="component" value="Unassembled WGS sequence"/>
</dbReference>
<dbReference type="EMBL" id="BAAAPC010000012">
    <property type="protein sequence ID" value="GAA2001565.1"/>
    <property type="molecule type" value="Genomic_DNA"/>
</dbReference>